<dbReference type="Gene3D" id="1.10.30.50">
    <property type="match status" value="1"/>
</dbReference>
<dbReference type="NCBIfam" id="NF040563">
    <property type="entry name" value="guided_IscB"/>
    <property type="match status" value="1"/>
</dbReference>
<reference evidence="2 3" key="1">
    <citation type="submission" date="2024-09" db="EMBL/GenBank/DDBJ databases">
        <title>Floridaenema gen nov. (Aerosakkonemataceae, Aerosakkonematales ord. nov., Cyanobacteria) from benthic tropical and subtropical fresh waters, with the description of four new species.</title>
        <authorList>
            <person name="Moretto J.A."/>
            <person name="Berthold D.E."/>
            <person name="Lefler F.W."/>
            <person name="Huang I.-S."/>
            <person name="Laughinghouse H. IV."/>
        </authorList>
    </citation>
    <scope>NUCLEOTIDE SEQUENCE [LARGE SCALE GENOMIC DNA]</scope>
    <source>
        <strain evidence="2 3">BLCC-F46</strain>
    </source>
</reference>
<dbReference type="PANTHER" id="PTHR33877">
    <property type="entry name" value="SLL1193 PROTEIN"/>
    <property type="match status" value="1"/>
</dbReference>
<dbReference type="EMBL" id="JBHFNQ010000125">
    <property type="protein sequence ID" value="MFB2878515.1"/>
    <property type="molecule type" value="Genomic_DNA"/>
</dbReference>
<dbReference type="RefSeq" id="WP_413271585.1">
    <property type="nucleotide sequence ID" value="NZ_JBHFNQ010000125.1"/>
</dbReference>
<dbReference type="InterPro" id="IPR052892">
    <property type="entry name" value="NA-targeting_endonuclease"/>
</dbReference>
<feature type="domain" description="HNH nuclease" evidence="1">
    <location>
        <begin position="183"/>
        <end position="234"/>
    </location>
</feature>
<dbReference type="InterPro" id="IPR002711">
    <property type="entry name" value="HNH"/>
</dbReference>
<dbReference type="SMART" id="SM00507">
    <property type="entry name" value="HNHc"/>
    <property type="match status" value="1"/>
</dbReference>
<organism evidence="2 3">
    <name type="scientific">Floridaenema aerugineum BLCC-F46</name>
    <dbReference type="NCBI Taxonomy" id="3153654"/>
    <lineage>
        <taxon>Bacteria</taxon>
        <taxon>Bacillati</taxon>
        <taxon>Cyanobacteriota</taxon>
        <taxon>Cyanophyceae</taxon>
        <taxon>Oscillatoriophycideae</taxon>
        <taxon>Aerosakkonematales</taxon>
        <taxon>Aerosakkonemataceae</taxon>
        <taxon>Floridanema</taxon>
        <taxon>Floridanema aerugineum</taxon>
    </lineage>
</organism>
<gene>
    <name evidence="2" type="primary">iscB</name>
    <name evidence="2" type="ORF">ACE1CC_16815</name>
</gene>
<accession>A0ABV4X6X6</accession>
<dbReference type="InterPro" id="IPR025938">
    <property type="entry name" value="RRXRR_dom"/>
</dbReference>
<keyword evidence="2" id="KW-0255">Endonuclease</keyword>
<dbReference type="InterPro" id="IPR003615">
    <property type="entry name" value="HNH_nuc"/>
</dbReference>
<keyword evidence="2" id="KW-0540">Nuclease</keyword>
<evidence type="ECO:0000313" key="2">
    <source>
        <dbReference type="EMBL" id="MFB2878515.1"/>
    </source>
</evidence>
<protein>
    <submittedName>
        <fullName evidence="2">RNA-guided endonuclease IscB</fullName>
    </submittedName>
</protein>
<sequence>MSNFVFVLNPNKQPLSPIHPGEARLLLTQGKAAVFRQYPFTIILKDEVKQDSEPVALKIDPGSQTTGIALVQNNQVIWGAELTHRGQQIREKLLSRRQLRRGRRGRKTRYRQPRFLNRNRPKAWLGPSLQHRVDTTLAWVKRLIKYTPITSIAVELVKFDLQKHENPEISGAEYQRGELLGFEVKEYLLQKWGRDCVYCGAKNTPLEVEHIHPKSKGGTDRVSNLTLACHTCNQAKGNQDIRDFLKGKPNLVEKILKTAKAPLKDAAAVNSTRWKLFNSLKELGLPVTTGSGGLTKFNRIRLGVPKTHWQDASCVGQVDSLTFKTSKPLLIKAMGHGIRQRCRPDKFGFPKGHAPKQKFFQGFQTGDLVFADISLGKFAGKYVGRIAIRFRPSFILQLPDKKFDVHPKYLKHIHRNDGYNYAT</sequence>
<dbReference type="GO" id="GO:0004519">
    <property type="term" value="F:endonuclease activity"/>
    <property type="evidence" value="ECO:0007669"/>
    <property type="project" value="UniProtKB-KW"/>
</dbReference>
<evidence type="ECO:0000313" key="3">
    <source>
        <dbReference type="Proteomes" id="UP001576774"/>
    </source>
</evidence>
<name>A0ABV4X6X6_9CYAN</name>
<dbReference type="Pfam" id="PF01844">
    <property type="entry name" value="HNH"/>
    <property type="match status" value="1"/>
</dbReference>
<proteinExistence type="predicted"/>
<dbReference type="Proteomes" id="UP001576774">
    <property type="component" value="Unassembled WGS sequence"/>
</dbReference>
<dbReference type="CDD" id="cd00085">
    <property type="entry name" value="HNHc"/>
    <property type="match status" value="1"/>
</dbReference>
<keyword evidence="3" id="KW-1185">Reference proteome</keyword>
<comment type="caution">
    <text evidence="2">The sequence shown here is derived from an EMBL/GenBank/DDBJ whole genome shotgun (WGS) entry which is preliminary data.</text>
</comment>
<evidence type="ECO:0000259" key="1">
    <source>
        <dbReference type="SMART" id="SM00507"/>
    </source>
</evidence>
<dbReference type="PANTHER" id="PTHR33877:SF2">
    <property type="entry name" value="OS07G0170200 PROTEIN"/>
    <property type="match status" value="1"/>
</dbReference>
<dbReference type="Pfam" id="PF14239">
    <property type="entry name" value="RRXRR"/>
    <property type="match status" value="1"/>
</dbReference>
<keyword evidence="2" id="KW-0378">Hydrolase</keyword>
<dbReference type="InterPro" id="IPR047693">
    <property type="entry name" value="RNA-guided_IscB-like"/>
</dbReference>